<accession>A0A0G4IHW6</accession>
<name>A0A0G4IHW6_PLABS</name>
<protein>
    <submittedName>
        <fullName evidence="1">Uncharacterized protein</fullName>
    </submittedName>
</protein>
<organism evidence="1 2">
    <name type="scientific">Plasmodiophora brassicae</name>
    <name type="common">Clubroot disease agent</name>
    <dbReference type="NCBI Taxonomy" id="37360"/>
    <lineage>
        <taxon>Eukaryota</taxon>
        <taxon>Sar</taxon>
        <taxon>Rhizaria</taxon>
        <taxon>Endomyxa</taxon>
        <taxon>Phytomyxea</taxon>
        <taxon>Plasmodiophorida</taxon>
        <taxon>Plasmodiophoridae</taxon>
        <taxon>Plasmodiophora</taxon>
    </lineage>
</organism>
<sequence length="77" mass="8403">MGSSSLASALASNAPSSATSASVSCPIPVYSLSSQRNPTVAKRLLMARTKSTMLRWQAILWRRTHGNWIRQRRGPCS</sequence>
<dbReference type="EMBL" id="CDSF01000002">
    <property type="protein sequence ID" value="CEO94821.1"/>
    <property type="molecule type" value="Genomic_DNA"/>
</dbReference>
<evidence type="ECO:0000313" key="1">
    <source>
        <dbReference type="EMBL" id="CEO94821.1"/>
    </source>
</evidence>
<evidence type="ECO:0000313" key="2">
    <source>
        <dbReference type="Proteomes" id="UP000039324"/>
    </source>
</evidence>
<keyword evidence="2" id="KW-1185">Reference proteome</keyword>
<dbReference type="Proteomes" id="UP000039324">
    <property type="component" value="Unassembled WGS sequence"/>
</dbReference>
<reference evidence="1 2" key="1">
    <citation type="submission" date="2015-02" db="EMBL/GenBank/DDBJ databases">
        <authorList>
            <person name="Chooi Y.-H."/>
        </authorList>
    </citation>
    <scope>NUCLEOTIDE SEQUENCE [LARGE SCALE GENOMIC DNA]</scope>
    <source>
        <strain evidence="1">E3</strain>
    </source>
</reference>
<gene>
    <name evidence="1" type="ORF">PBRA_003634</name>
</gene>
<dbReference type="AlphaFoldDB" id="A0A0G4IHW6"/>
<proteinExistence type="predicted"/>